<dbReference type="OrthoDB" id="6636518at2"/>
<dbReference type="SUPFAM" id="SSF142795">
    <property type="entry name" value="CAC2185-like"/>
    <property type="match status" value="1"/>
</dbReference>
<protein>
    <submittedName>
        <fullName evidence="1">DUF1919 domain-containing protein</fullName>
    </submittedName>
</protein>
<sequence length="215" mass="25691">MVSLEGLKLRLRRQYIKESAKLRRKSLEYTNFTIISNNCWGGFIYQSYGISYNSPTIGLYFMAEDYIKFVLNLKEYIESELTFIDPKESRYFEILKKSEKFGEYPIGLLKDIEIIFLHYTSEEDAYEKWNKRCKRINWERLLIKFNDQNGCTKEHLNRFDKLKFKNKICFTSSEFPNSNSMIFIKSAKKQKYVLASQEPFGKSRYLNVTRLINSI</sequence>
<dbReference type="RefSeq" id="WP_154308230.1">
    <property type="nucleotide sequence ID" value="NZ_WKKI01000025.1"/>
</dbReference>
<name>A0A7X2J0H0_9BACI</name>
<dbReference type="AlphaFoldDB" id="A0A7X2J0H0"/>
<proteinExistence type="predicted"/>
<evidence type="ECO:0000313" key="2">
    <source>
        <dbReference type="Proteomes" id="UP000448867"/>
    </source>
</evidence>
<organism evidence="1 2">
    <name type="scientific">Metabacillus lacus</name>
    <dbReference type="NCBI Taxonomy" id="1983721"/>
    <lineage>
        <taxon>Bacteria</taxon>
        <taxon>Bacillati</taxon>
        <taxon>Bacillota</taxon>
        <taxon>Bacilli</taxon>
        <taxon>Bacillales</taxon>
        <taxon>Bacillaceae</taxon>
        <taxon>Metabacillus</taxon>
    </lineage>
</organism>
<dbReference type="InterPro" id="IPR037226">
    <property type="entry name" value="CAC2185-like_sf"/>
</dbReference>
<evidence type="ECO:0000313" key="1">
    <source>
        <dbReference type="EMBL" id="MRX72999.1"/>
    </source>
</evidence>
<keyword evidence="2" id="KW-1185">Reference proteome</keyword>
<dbReference type="EMBL" id="WKKI01000025">
    <property type="protein sequence ID" value="MRX72999.1"/>
    <property type="molecule type" value="Genomic_DNA"/>
</dbReference>
<dbReference type="InterPro" id="IPR015037">
    <property type="entry name" value="DUF1919"/>
</dbReference>
<gene>
    <name evidence="1" type="ORF">GJU40_12695</name>
</gene>
<comment type="caution">
    <text evidence="1">The sequence shown here is derived from an EMBL/GenBank/DDBJ whole genome shotgun (WGS) entry which is preliminary data.</text>
</comment>
<dbReference type="Pfam" id="PF08942">
    <property type="entry name" value="DUF1919"/>
    <property type="match status" value="1"/>
</dbReference>
<reference evidence="1 2" key="1">
    <citation type="submission" date="2019-11" db="EMBL/GenBank/DDBJ databases">
        <title>Bacillus lacus genome.</title>
        <authorList>
            <person name="Allen C.J."/>
            <person name="Newman J.D."/>
        </authorList>
    </citation>
    <scope>NUCLEOTIDE SEQUENCE [LARGE SCALE GENOMIC DNA]</scope>
    <source>
        <strain evidence="1 2">KCTC 33946</strain>
    </source>
</reference>
<accession>A0A7X2J0H0</accession>
<dbReference type="Proteomes" id="UP000448867">
    <property type="component" value="Unassembled WGS sequence"/>
</dbReference>